<dbReference type="GO" id="GO:0044547">
    <property type="term" value="F:DNA topoisomerase binding"/>
    <property type="evidence" value="ECO:0007669"/>
    <property type="project" value="TreeGrafter"/>
</dbReference>
<dbReference type="GO" id="GO:0005634">
    <property type="term" value="C:nucleus"/>
    <property type="evidence" value="ECO:0007669"/>
    <property type="project" value="TreeGrafter"/>
</dbReference>
<dbReference type="GO" id="GO:0031297">
    <property type="term" value="P:replication fork processing"/>
    <property type="evidence" value="ECO:0007669"/>
    <property type="project" value="TreeGrafter"/>
</dbReference>
<dbReference type="GO" id="GO:0044774">
    <property type="term" value="P:mitotic DNA integrity checkpoint signaling"/>
    <property type="evidence" value="ECO:0007669"/>
    <property type="project" value="TreeGrafter"/>
</dbReference>
<dbReference type="GO" id="GO:0000793">
    <property type="term" value="C:condensed chromosome"/>
    <property type="evidence" value="ECO:0007669"/>
    <property type="project" value="TreeGrafter"/>
</dbReference>
<dbReference type="InterPro" id="IPR001888">
    <property type="entry name" value="Transposase_1"/>
</dbReference>
<dbReference type="GO" id="GO:0035861">
    <property type="term" value="C:site of double-strand break"/>
    <property type="evidence" value="ECO:0007669"/>
    <property type="project" value="TreeGrafter"/>
</dbReference>
<evidence type="ECO:0000313" key="2">
    <source>
        <dbReference type="WBParaSite" id="TMUE_2000010184.1"/>
    </source>
</evidence>
<keyword evidence="1" id="KW-1185">Reference proteome</keyword>
<evidence type="ECO:0000313" key="1">
    <source>
        <dbReference type="Proteomes" id="UP000046395"/>
    </source>
</evidence>
<dbReference type="Proteomes" id="UP000046395">
    <property type="component" value="Unassembled WGS sequence"/>
</dbReference>
<name>A0A5S6QSR5_TRIMR</name>
<dbReference type="GO" id="GO:0046975">
    <property type="term" value="F:histone H3K36 methyltransferase activity"/>
    <property type="evidence" value="ECO:0007669"/>
    <property type="project" value="TreeGrafter"/>
</dbReference>
<dbReference type="STRING" id="70415.A0A5S6QSR5"/>
<dbReference type="Gene3D" id="3.30.420.10">
    <property type="entry name" value="Ribonuclease H-like superfamily/Ribonuclease H"/>
    <property type="match status" value="1"/>
</dbReference>
<dbReference type="InterPro" id="IPR036397">
    <property type="entry name" value="RNaseH_sf"/>
</dbReference>
<protein>
    <submittedName>
        <fullName evidence="2">Mos1 transposase HTH domain-containing protein</fullName>
    </submittedName>
</protein>
<dbReference type="PANTHER" id="PTHR46060">
    <property type="entry name" value="MARINER MOS1 TRANSPOSASE-LIKE PROTEIN"/>
    <property type="match status" value="1"/>
</dbReference>
<reference evidence="2" key="1">
    <citation type="submission" date="2019-12" db="UniProtKB">
        <authorList>
            <consortium name="WormBaseParasite"/>
        </authorList>
    </citation>
    <scope>IDENTIFICATION</scope>
</reference>
<proteinExistence type="predicted"/>
<dbReference type="GO" id="GO:0000729">
    <property type="term" value="P:DNA double-strand break processing"/>
    <property type="evidence" value="ECO:0007669"/>
    <property type="project" value="TreeGrafter"/>
</dbReference>
<dbReference type="GO" id="GO:0003690">
    <property type="term" value="F:double-stranded DNA binding"/>
    <property type="evidence" value="ECO:0007669"/>
    <property type="project" value="TreeGrafter"/>
</dbReference>
<dbReference type="Pfam" id="PF01359">
    <property type="entry name" value="Transposase_1"/>
    <property type="match status" value="1"/>
</dbReference>
<sequence>MKRVLESRDCVFMEQVTASQRESNKVYGEHTNVFFPGEECGVDASQSADERMEAGVGVHPPAEDQKRCNMRETAKTSEWTGENRKASFNENKYIRRHPMVLSHKQGSTGNQALSNNGIIHAPVEMNQRMTPNSPVSEAISSSEASEWLRAIEEEIESMMCGSWRTSQRIRRRIVTCDEKWILYDNRKRSGQWLDADACPNQVARPNIQQKKIMVTVWWSMGSIIHYSFMNPGETMTGEKYSSELEIMHEKLKEIQPRLLNRKGPILLHDNARPHVSKIVARKLAELWYETLSHSPYSPDLSPTDYHLFKHLELFLRGETFPNEEAAKQTFRDFINSRSPGFYISGIQKLVSRWRRCADCDGAYFD</sequence>
<accession>A0A5S6QSR5</accession>
<dbReference type="GO" id="GO:0000014">
    <property type="term" value="F:single-stranded DNA endodeoxyribonuclease activity"/>
    <property type="evidence" value="ECO:0007669"/>
    <property type="project" value="TreeGrafter"/>
</dbReference>
<organism evidence="1 2">
    <name type="scientific">Trichuris muris</name>
    <name type="common">Mouse whipworm</name>
    <dbReference type="NCBI Taxonomy" id="70415"/>
    <lineage>
        <taxon>Eukaryota</taxon>
        <taxon>Metazoa</taxon>
        <taxon>Ecdysozoa</taxon>
        <taxon>Nematoda</taxon>
        <taxon>Enoplea</taxon>
        <taxon>Dorylaimia</taxon>
        <taxon>Trichinellida</taxon>
        <taxon>Trichuridae</taxon>
        <taxon>Trichuris</taxon>
    </lineage>
</organism>
<dbReference type="GO" id="GO:0003697">
    <property type="term" value="F:single-stranded DNA binding"/>
    <property type="evidence" value="ECO:0007669"/>
    <property type="project" value="TreeGrafter"/>
</dbReference>
<dbReference type="WBParaSite" id="TMUE_2000010184.1">
    <property type="protein sequence ID" value="TMUE_2000010184.1"/>
    <property type="gene ID" value="WBGene00290300"/>
</dbReference>
<dbReference type="InterPro" id="IPR052709">
    <property type="entry name" value="Transposase-MT_Hybrid"/>
</dbReference>
<dbReference type="GO" id="GO:0006303">
    <property type="term" value="P:double-strand break repair via nonhomologous end joining"/>
    <property type="evidence" value="ECO:0007669"/>
    <property type="project" value="TreeGrafter"/>
</dbReference>
<dbReference type="GO" id="GO:0042800">
    <property type="term" value="F:histone H3K4 methyltransferase activity"/>
    <property type="evidence" value="ECO:0007669"/>
    <property type="project" value="TreeGrafter"/>
</dbReference>
<dbReference type="AlphaFoldDB" id="A0A5S6QSR5"/>
<dbReference type="GO" id="GO:0015074">
    <property type="term" value="P:DNA integration"/>
    <property type="evidence" value="ECO:0007669"/>
    <property type="project" value="TreeGrafter"/>
</dbReference>
<dbReference type="PANTHER" id="PTHR46060:SF2">
    <property type="entry name" value="HISTONE-LYSINE N-METHYLTRANSFERASE SETMAR"/>
    <property type="match status" value="1"/>
</dbReference>